<protein>
    <submittedName>
        <fullName evidence="1">Uncharacterized protein</fullName>
    </submittedName>
</protein>
<gene>
    <name evidence="1" type="ORF">SAMN05660284_00246</name>
</gene>
<evidence type="ECO:0000313" key="2">
    <source>
        <dbReference type="Proteomes" id="UP000242869"/>
    </source>
</evidence>
<sequence>MEIRKVYRTSRGVFETLEQAVASQNRADNQDPLDTHFGEKVRPAANYDAFSPHFGERESPVEEFVLFADGNYFRLERVAVQK</sequence>
<dbReference type="RefSeq" id="WP_091190023.1">
    <property type="nucleotide sequence ID" value="NZ_FOVE01000002.1"/>
</dbReference>
<dbReference type="Proteomes" id="UP000242869">
    <property type="component" value="Unassembled WGS sequence"/>
</dbReference>
<reference evidence="2" key="1">
    <citation type="submission" date="2016-10" db="EMBL/GenBank/DDBJ databases">
        <authorList>
            <person name="Varghese N."/>
            <person name="Submissions S."/>
        </authorList>
    </citation>
    <scope>NUCLEOTIDE SEQUENCE [LARGE SCALE GENOMIC DNA]</scope>
    <source>
        <strain evidence="2">DSM 6150</strain>
    </source>
</reference>
<keyword evidence="2" id="KW-1185">Reference proteome</keyword>
<proteinExistence type="predicted"/>
<dbReference type="AlphaFoldDB" id="A0A1I4VK91"/>
<dbReference type="EMBL" id="FOVE01000002">
    <property type="protein sequence ID" value="SFN01559.1"/>
    <property type="molecule type" value="Genomic_DNA"/>
</dbReference>
<organism evidence="1 2">
    <name type="scientific">Formivibrio citricus</name>
    <dbReference type="NCBI Taxonomy" id="83765"/>
    <lineage>
        <taxon>Bacteria</taxon>
        <taxon>Pseudomonadati</taxon>
        <taxon>Pseudomonadota</taxon>
        <taxon>Betaproteobacteria</taxon>
        <taxon>Neisseriales</taxon>
        <taxon>Chitinibacteraceae</taxon>
        <taxon>Formivibrio</taxon>
    </lineage>
</organism>
<name>A0A1I4VK91_9NEIS</name>
<evidence type="ECO:0000313" key="1">
    <source>
        <dbReference type="EMBL" id="SFN01559.1"/>
    </source>
</evidence>
<accession>A0A1I4VK91</accession>